<dbReference type="Proteomes" id="UP001174205">
    <property type="component" value="Unassembled WGS sequence"/>
</dbReference>
<evidence type="ECO:0000256" key="1">
    <source>
        <dbReference type="SAM" id="Phobius"/>
    </source>
</evidence>
<evidence type="ECO:0000313" key="4">
    <source>
        <dbReference type="Proteomes" id="UP001174205"/>
    </source>
</evidence>
<keyword evidence="1" id="KW-0812">Transmembrane</keyword>
<feature type="domain" description="DUF6199" evidence="2">
    <location>
        <begin position="3"/>
        <end position="53"/>
    </location>
</feature>
<dbReference type="InterPro" id="IPR045679">
    <property type="entry name" value="DUF6199"/>
</dbReference>
<sequence>MTLCIINFCFPKFGWYLRYGWISRGEGEPSRPYMAMTRMTSLLMLLIAFSLVVA</sequence>
<feature type="transmembrane region" description="Helical" evidence="1">
    <location>
        <begin position="33"/>
        <end position="53"/>
    </location>
</feature>
<dbReference type="EMBL" id="JAROCD010000001">
    <property type="protein sequence ID" value="MDN4599971.1"/>
    <property type="molecule type" value="Genomic_DNA"/>
</dbReference>
<evidence type="ECO:0000313" key="3">
    <source>
        <dbReference type="EMBL" id="MDN4599971.1"/>
    </source>
</evidence>
<keyword evidence="1" id="KW-1133">Transmembrane helix</keyword>
<name>A0ABT8J5R0_9BACL</name>
<organism evidence="3 4">
    <name type="scientific">Paenibacillus vandeheii</name>
    <dbReference type="NCBI Taxonomy" id="3035917"/>
    <lineage>
        <taxon>Bacteria</taxon>
        <taxon>Bacillati</taxon>
        <taxon>Bacillota</taxon>
        <taxon>Bacilli</taxon>
        <taxon>Bacillales</taxon>
        <taxon>Paenibacillaceae</taxon>
        <taxon>Paenibacillus</taxon>
    </lineage>
</organism>
<dbReference type="Pfam" id="PF19701">
    <property type="entry name" value="DUF6199"/>
    <property type="match status" value="1"/>
</dbReference>
<comment type="caution">
    <text evidence="3">The sequence shown here is derived from an EMBL/GenBank/DDBJ whole genome shotgun (WGS) entry which is preliminary data.</text>
</comment>
<proteinExistence type="predicted"/>
<evidence type="ECO:0000259" key="2">
    <source>
        <dbReference type="Pfam" id="PF19701"/>
    </source>
</evidence>
<reference evidence="3" key="1">
    <citation type="submission" date="2023-03" db="EMBL/GenBank/DDBJ databases">
        <title>MT1 and MT2 Draft Genomes of Novel Species.</title>
        <authorList>
            <person name="Venkateswaran K."/>
        </authorList>
    </citation>
    <scope>NUCLEOTIDE SEQUENCE</scope>
    <source>
        <strain evidence="3">F6_3S_P_1C</strain>
    </source>
</reference>
<accession>A0ABT8J5R0</accession>
<keyword evidence="1" id="KW-0472">Membrane</keyword>
<protein>
    <recommendedName>
        <fullName evidence="2">DUF6199 domain-containing protein</fullName>
    </recommendedName>
</protein>
<gene>
    <name evidence="3" type="ORF">P5G61_01925</name>
</gene>
<keyword evidence="4" id="KW-1185">Reference proteome</keyword>